<reference evidence="2" key="1">
    <citation type="submission" date="2017-04" db="EMBL/GenBank/DDBJ databases">
        <title>Plasmodium gonderi genome.</title>
        <authorList>
            <person name="Arisue N."/>
            <person name="Honma H."/>
            <person name="Kawai S."/>
            <person name="Tougan T."/>
            <person name="Tanabe K."/>
            <person name="Horii T."/>
        </authorList>
    </citation>
    <scope>NUCLEOTIDE SEQUENCE [LARGE SCALE GENOMIC DNA]</scope>
    <source>
        <strain evidence="2">ATCC 30045</strain>
    </source>
</reference>
<dbReference type="OMA" id="ILCRIAN"/>
<evidence type="ECO:0000313" key="2">
    <source>
        <dbReference type="Proteomes" id="UP000195521"/>
    </source>
</evidence>
<dbReference type="EMBL" id="BDQF01000007">
    <property type="protein sequence ID" value="GAW79886.1"/>
    <property type="molecule type" value="Genomic_DNA"/>
</dbReference>
<evidence type="ECO:0000313" key="1">
    <source>
        <dbReference type="EMBL" id="GAW79886.1"/>
    </source>
</evidence>
<protein>
    <submittedName>
        <fullName evidence="1">Uncharacterized protein</fullName>
    </submittedName>
</protein>
<dbReference type="Proteomes" id="UP000195521">
    <property type="component" value="Unassembled WGS sequence"/>
</dbReference>
<dbReference type="RefSeq" id="XP_028542475.1">
    <property type="nucleotide sequence ID" value="XM_028686674.1"/>
</dbReference>
<name>A0A1Y1JBL8_PLAGO</name>
<comment type="caution">
    <text evidence="1">The sequence shown here is derived from an EMBL/GenBank/DDBJ whole genome shotgun (WGS) entry which is preliminary data.</text>
</comment>
<accession>A0A1Y1JBL8</accession>
<sequence>MIIMTNYYYILNNAKIYSKHFKRLNFYKNLKKDIRINKPQSIDAYFHALSRTVNRIIYGDFLHEIKRKQNSIHNVDTVYTMKTSADMHIHQSLLQAFEIHYRSILSSLTIPQLCFIFYKCQDNHVLQKETFKSTYMKIIRRRYGIPFDVFFK</sequence>
<gene>
    <name evidence="1" type="ORF">PGO_060300</name>
</gene>
<keyword evidence="2" id="KW-1185">Reference proteome</keyword>
<dbReference type="AlphaFoldDB" id="A0A1Y1JBL8"/>
<organism evidence="1 2">
    <name type="scientific">Plasmodium gonderi</name>
    <dbReference type="NCBI Taxonomy" id="77519"/>
    <lineage>
        <taxon>Eukaryota</taxon>
        <taxon>Sar</taxon>
        <taxon>Alveolata</taxon>
        <taxon>Apicomplexa</taxon>
        <taxon>Aconoidasida</taxon>
        <taxon>Haemosporida</taxon>
        <taxon>Plasmodiidae</taxon>
        <taxon>Plasmodium</taxon>
        <taxon>Plasmodium (Plasmodium)</taxon>
    </lineage>
</organism>
<dbReference type="GeneID" id="39746598"/>
<proteinExistence type="predicted"/>